<protein>
    <submittedName>
        <fullName evidence="4">TetR/AcrR family transcriptional regulator</fullName>
    </submittedName>
</protein>
<dbReference type="Gene3D" id="1.10.357.10">
    <property type="entry name" value="Tetracycline Repressor, domain 2"/>
    <property type="match status" value="1"/>
</dbReference>
<dbReference type="Pfam" id="PF13305">
    <property type="entry name" value="TetR_C_33"/>
    <property type="match status" value="1"/>
</dbReference>
<evidence type="ECO:0000313" key="4">
    <source>
        <dbReference type="EMBL" id="MFB9756619.1"/>
    </source>
</evidence>
<evidence type="ECO:0000256" key="1">
    <source>
        <dbReference type="ARBA" id="ARBA00023015"/>
    </source>
</evidence>
<name>A0ABV5W7S5_9BACL</name>
<proteinExistence type="predicted"/>
<sequence length="200" mass="21545">MSPRIGLDLPAVIRAATEIADTHGIESLTLASLAKKLNIRTPSLYNHVDGLPGLRNKLAAHGLELLYEKLTLAAVGRSGDEAIRAFADTYLEFARAHPGVYELTLGAPGPDAAEVAETGKKLVDLLMRLMESYGLTHLQSIHVIRGLRSVLHGFASLEQRGGFGLPIDLDVSYRLLVDTFVAGIPAVRNGKITVEEQGEQ</sequence>
<dbReference type="SUPFAM" id="SSF48498">
    <property type="entry name" value="Tetracyclin repressor-like, C-terminal domain"/>
    <property type="match status" value="1"/>
</dbReference>
<keyword evidence="5" id="KW-1185">Reference proteome</keyword>
<evidence type="ECO:0000259" key="3">
    <source>
        <dbReference type="Pfam" id="PF13305"/>
    </source>
</evidence>
<dbReference type="InterPro" id="IPR036271">
    <property type="entry name" value="Tet_transcr_reg_TetR-rel_C_sf"/>
</dbReference>
<comment type="caution">
    <text evidence="4">The sequence shown here is derived from an EMBL/GenBank/DDBJ whole genome shotgun (WGS) entry which is preliminary data.</text>
</comment>
<organism evidence="4 5">
    <name type="scientific">Paenibacillus hodogayensis</name>
    <dbReference type="NCBI Taxonomy" id="279208"/>
    <lineage>
        <taxon>Bacteria</taxon>
        <taxon>Bacillati</taxon>
        <taxon>Bacillota</taxon>
        <taxon>Bacilli</taxon>
        <taxon>Bacillales</taxon>
        <taxon>Paenibacillaceae</taxon>
        <taxon>Paenibacillus</taxon>
    </lineage>
</organism>
<evidence type="ECO:0000313" key="5">
    <source>
        <dbReference type="Proteomes" id="UP001589619"/>
    </source>
</evidence>
<keyword evidence="1" id="KW-0805">Transcription regulation</keyword>
<dbReference type="InterPro" id="IPR025996">
    <property type="entry name" value="MT1864/Rv1816-like_C"/>
</dbReference>
<gene>
    <name evidence="4" type="ORF">ACFFNY_34015</name>
</gene>
<evidence type="ECO:0000256" key="2">
    <source>
        <dbReference type="ARBA" id="ARBA00023163"/>
    </source>
</evidence>
<dbReference type="Gene3D" id="1.10.10.60">
    <property type="entry name" value="Homeodomain-like"/>
    <property type="match status" value="1"/>
</dbReference>
<dbReference type="EMBL" id="JBHMAG010000025">
    <property type="protein sequence ID" value="MFB9756619.1"/>
    <property type="molecule type" value="Genomic_DNA"/>
</dbReference>
<keyword evidence="2" id="KW-0804">Transcription</keyword>
<accession>A0ABV5W7S5</accession>
<dbReference type="Proteomes" id="UP001589619">
    <property type="component" value="Unassembled WGS sequence"/>
</dbReference>
<reference evidence="4 5" key="1">
    <citation type="submission" date="2024-09" db="EMBL/GenBank/DDBJ databases">
        <authorList>
            <person name="Sun Q."/>
            <person name="Mori K."/>
        </authorList>
    </citation>
    <scope>NUCLEOTIDE SEQUENCE [LARGE SCALE GENOMIC DNA]</scope>
    <source>
        <strain evidence="4 5">JCM 12520</strain>
    </source>
</reference>
<dbReference type="InterPro" id="IPR009057">
    <property type="entry name" value="Homeodomain-like_sf"/>
</dbReference>
<dbReference type="RefSeq" id="WP_344913061.1">
    <property type="nucleotide sequence ID" value="NZ_BAAAYO010000011.1"/>
</dbReference>
<feature type="domain" description="HTH-type transcriptional regulator MT1864/Rv1816-like C-terminal" evidence="3">
    <location>
        <begin position="83"/>
        <end position="180"/>
    </location>
</feature>
<dbReference type="SUPFAM" id="SSF46689">
    <property type="entry name" value="Homeodomain-like"/>
    <property type="match status" value="1"/>
</dbReference>